<dbReference type="AlphaFoldDB" id="G4CW39"/>
<comment type="caution">
    <text evidence="1">The sequence shown here is derived from an EMBL/GenBank/DDBJ whole genome shotgun (WGS) entry which is preliminary data.</text>
</comment>
<evidence type="ECO:0000313" key="1">
    <source>
        <dbReference type="EMBL" id="EGY78393.1"/>
    </source>
</evidence>
<dbReference type="EMBL" id="AGBA01000008">
    <property type="protein sequence ID" value="EGY78393.1"/>
    <property type="molecule type" value="Genomic_DNA"/>
</dbReference>
<organism evidence="1 2">
    <name type="scientific">Cutibacterium avidum ATCC 25577</name>
    <dbReference type="NCBI Taxonomy" id="997355"/>
    <lineage>
        <taxon>Bacteria</taxon>
        <taxon>Bacillati</taxon>
        <taxon>Actinomycetota</taxon>
        <taxon>Actinomycetes</taxon>
        <taxon>Propionibacteriales</taxon>
        <taxon>Propionibacteriaceae</taxon>
        <taxon>Cutibacterium</taxon>
    </lineage>
</organism>
<gene>
    <name evidence="1" type="ORF">HMPREF9153_0746</name>
</gene>
<dbReference type="Proteomes" id="UP000005332">
    <property type="component" value="Unassembled WGS sequence"/>
</dbReference>
<dbReference type="PROSITE" id="PS50818">
    <property type="entry name" value="INTEIN_C_TER"/>
    <property type="match status" value="1"/>
</dbReference>
<keyword evidence="2" id="KW-1185">Reference proteome</keyword>
<protein>
    <submittedName>
        <fullName evidence="1">Uncharacterized protein</fullName>
    </submittedName>
</protein>
<proteinExistence type="predicted"/>
<sequence length="223" mass="24335">MDTAIEMKTAVEAFLSGCPGAGLPVQATGEVATVYNIAVEVLHDYYVAGDGGWVLAHNASLTGWIRPDLLLRDAEGNFIFVEVKNGLKAPFTKNQRKAIPTFGSDTELRVFVDAARALGEDQAAEWVQTCSLGEQAAMCVVSSWLQLDVLAVGVQVPHWLAEGFAPVFVMEGVPRTLARKRRKKIERSEFELADRMCGGKMVAAVPQDSVIPPQLRDFWMGAR</sequence>
<dbReference type="InterPro" id="IPR030934">
    <property type="entry name" value="Intein_C"/>
</dbReference>
<dbReference type="PATRIC" id="fig|997355.3.peg.726"/>
<name>G4CW39_9ACTN</name>
<evidence type="ECO:0000313" key="2">
    <source>
        <dbReference type="Proteomes" id="UP000005332"/>
    </source>
</evidence>
<reference evidence="1 2" key="1">
    <citation type="submission" date="2011-06" db="EMBL/GenBank/DDBJ databases">
        <authorList>
            <person name="Muzny D."/>
            <person name="Qin X."/>
            <person name="Deng J."/>
            <person name="Jiang H."/>
            <person name="Liu Y."/>
            <person name="Qu J."/>
            <person name="Song X.-Z."/>
            <person name="Zhang L."/>
            <person name="Thornton R."/>
            <person name="Coyle M."/>
            <person name="Francisco L."/>
            <person name="Jackson L."/>
            <person name="Javaid M."/>
            <person name="Korchina V."/>
            <person name="Kovar C."/>
            <person name="Mata R."/>
            <person name="Mathew T."/>
            <person name="Ngo R."/>
            <person name="Nguyen L."/>
            <person name="Nguyen N."/>
            <person name="Okwuonu G."/>
            <person name="Ongeri F."/>
            <person name="Pham C."/>
            <person name="Simmons D."/>
            <person name="Wilczek-Boney K."/>
            <person name="Hale W."/>
            <person name="Jakkamsetti A."/>
            <person name="Pham P."/>
            <person name="Ruth R."/>
            <person name="San Lucas F."/>
            <person name="Warren J."/>
            <person name="Zhang J."/>
            <person name="Zhao Z."/>
            <person name="Zhou C."/>
            <person name="Zhu D."/>
            <person name="Lee S."/>
            <person name="Bess C."/>
            <person name="Blankenburg K."/>
            <person name="Forbes L."/>
            <person name="Fu Q."/>
            <person name="Gubbala S."/>
            <person name="Hirani K."/>
            <person name="Jayaseelan J.C."/>
            <person name="Lara F."/>
            <person name="Munidasa M."/>
            <person name="Palculict T."/>
            <person name="Patil S."/>
            <person name="Pu L.-L."/>
            <person name="Saada N."/>
            <person name="Tang L."/>
            <person name="Weissenberger G."/>
            <person name="Zhu Y."/>
            <person name="Hemphill L."/>
            <person name="Shang Y."/>
            <person name="Youmans B."/>
            <person name="Ayvaz T."/>
            <person name="Ross M."/>
            <person name="Santibanez J."/>
            <person name="Aqrawi P."/>
            <person name="Gross S."/>
            <person name="Joshi V."/>
            <person name="Fowler G."/>
            <person name="Nazareth L."/>
            <person name="Reid J."/>
            <person name="Worley K."/>
            <person name="Petrosino J."/>
            <person name="Highlander S."/>
            <person name="Gibbs R."/>
        </authorList>
    </citation>
    <scope>NUCLEOTIDE SEQUENCE [LARGE SCALE GENOMIC DNA]</scope>
    <source>
        <strain evidence="1 2">ATCC 25577</strain>
    </source>
</reference>
<dbReference type="HOGENOM" id="CLU_1271361_0_0_11"/>
<accession>G4CW39</accession>